<organism evidence="2 3">
    <name type="scientific">Thermothielavioides terrestris</name>
    <dbReference type="NCBI Taxonomy" id="2587410"/>
    <lineage>
        <taxon>Eukaryota</taxon>
        <taxon>Fungi</taxon>
        <taxon>Dikarya</taxon>
        <taxon>Ascomycota</taxon>
        <taxon>Pezizomycotina</taxon>
        <taxon>Sordariomycetes</taxon>
        <taxon>Sordariomycetidae</taxon>
        <taxon>Sordariales</taxon>
        <taxon>Chaetomiaceae</taxon>
        <taxon>Thermothielavioides</taxon>
    </lineage>
</organism>
<proteinExistence type="predicted"/>
<dbReference type="EMBL" id="OUUZ01000009">
    <property type="protein sequence ID" value="SPQ22641.1"/>
    <property type="molecule type" value="Genomic_DNA"/>
</dbReference>
<feature type="compositionally biased region" description="Basic and acidic residues" evidence="1">
    <location>
        <begin position="120"/>
        <end position="132"/>
    </location>
</feature>
<feature type="region of interest" description="Disordered" evidence="1">
    <location>
        <begin position="117"/>
        <end position="254"/>
    </location>
</feature>
<feature type="compositionally biased region" description="Basic and acidic residues" evidence="1">
    <location>
        <begin position="188"/>
        <end position="202"/>
    </location>
</feature>
<name>A0A3S4B5Z6_9PEZI</name>
<feature type="region of interest" description="Disordered" evidence="1">
    <location>
        <begin position="278"/>
        <end position="304"/>
    </location>
</feature>
<feature type="compositionally biased region" description="Basic and acidic residues" evidence="1">
    <location>
        <begin position="365"/>
        <end position="380"/>
    </location>
</feature>
<reference evidence="2 3" key="1">
    <citation type="submission" date="2018-04" db="EMBL/GenBank/DDBJ databases">
        <authorList>
            <person name="Huttner S."/>
            <person name="Dainat J."/>
        </authorList>
    </citation>
    <scope>NUCLEOTIDE SEQUENCE [LARGE SCALE GENOMIC DNA]</scope>
</reference>
<accession>A0A3S4B5Z6</accession>
<sequence length="409" mass="46681">MCLTKIYYNTYADGAQDITEKTYPCRDGRRCSHPEVRKYDRKFPFTKLGDAQPESYRSLSERKPTPYVSSAHAARGSKSPSPSGRRDSGVYMTGANSTKRYYDYQDLYGYDAYGYHHSSSRHDPRDWHDRGREPRRKRSSASPQIVYVDREGKSSRSRSNSREYSRDVPLGLVTLADEYGRRRSSRSRSREGSSSREGSDHHRSSHRRHRTDDPYGYVLIDDRDERRRQRREQKHRRLSSSSYTEPSTSSAAAAAAGLMTSDAYDPLRYTPRHAASTVLHHHGDGPLSSAGGSSAAAARPKQLRWEDEVRAKRERQNAEIASRPAPGGEMKGILKHAAAGESKGKGKARDLEDIEELRRAVERMEIPRGRDREPRGKDEWDAAWGVYAEDSGRDRKKKSKVLGDDRYRY</sequence>
<feature type="region of interest" description="Disordered" evidence="1">
    <location>
        <begin position="365"/>
        <end position="409"/>
    </location>
</feature>
<evidence type="ECO:0000256" key="1">
    <source>
        <dbReference type="SAM" id="MobiDB-lite"/>
    </source>
</evidence>
<feature type="compositionally biased region" description="Basic residues" evidence="1">
    <location>
        <begin position="228"/>
        <end position="238"/>
    </location>
</feature>
<gene>
    <name evidence="2" type="ORF">TT172_LOCUS5060</name>
</gene>
<evidence type="ECO:0000313" key="2">
    <source>
        <dbReference type="EMBL" id="SPQ22641.1"/>
    </source>
</evidence>
<feature type="region of interest" description="Disordered" evidence="1">
    <location>
        <begin position="53"/>
        <end position="92"/>
    </location>
</feature>
<protein>
    <submittedName>
        <fullName evidence="2">69d35c20-46e7-4f0b-b0d7-5d87ca657562</fullName>
    </submittedName>
</protein>
<dbReference type="AlphaFoldDB" id="A0A3S4B5Z6"/>
<feature type="compositionally biased region" description="Low complexity" evidence="1">
    <location>
        <begin position="288"/>
        <end position="298"/>
    </location>
</feature>
<feature type="compositionally biased region" description="Low complexity" evidence="1">
    <location>
        <begin position="239"/>
        <end position="254"/>
    </location>
</feature>
<feature type="compositionally biased region" description="Basic and acidic residues" evidence="1">
    <location>
        <begin position="148"/>
        <end position="166"/>
    </location>
</feature>
<evidence type="ECO:0000313" key="3">
    <source>
        <dbReference type="Proteomes" id="UP000289323"/>
    </source>
</evidence>
<dbReference type="Proteomes" id="UP000289323">
    <property type="component" value="Unassembled WGS sequence"/>
</dbReference>